<dbReference type="Proteomes" id="UP000198875">
    <property type="component" value="Unassembled WGS sequence"/>
</dbReference>
<evidence type="ECO:0000313" key="3">
    <source>
        <dbReference type="Proteomes" id="UP000198875"/>
    </source>
</evidence>
<name>A0A0U0WBF7_MYCBE</name>
<gene>
    <name evidence="2" type="ORF">BN971_03730</name>
</gene>
<evidence type="ECO:0000313" key="2">
    <source>
        <dbReference type="EMBL" id="CPR12431.1"/>
    </source>
</evidence>
<protein>
    <submittedName>
        <fullName evidence="2">Uncharacterized protein</fullName>
    </submittedName>
</protein>
<dbReference type="OrthoDB" id="4753178at2"/>
<organism evidence="2 3">
    <name type="scientific">Mycobacterium bohemicum DSM 44277</name>
    <dbReference type="NCBI Taxonomy" id="1236609"/>
    <lineage>
        <taxon>Bacteria</taxon>
        <taxon>Bacillati</taxon>
        <taxon>Actinomycetota</taxon>
        <taxon>Actinomycetes</taxon>
        <taxon>Mycobacteriales</taxon>
        <taxon>Mycobacteriaceae</taxon>
        <taxon>Mycobacterium</taxon>
    </lineage>
</organism>
<dbReference type="RefSeq" id="WP_085181260.1">
    <property type="nucleotide sequence ID" value="NZ_CSTD01000004.1"/>
</dbReference>
<dbReference type="EMBL" id="CSTD01000004">
    <property type="protein sequence ID" value="CPR12431.1"/>
    <property type="molecule type" value="Genomic_DNA"/>
</dbReference>
<reference evidence="2 3" key="1">
    <citation type="submission" date="2015-03" db="EMBL/GenBank/DDBJ databases">
        <authorList>
            <person name="Murphy D."/>
        </authorList>
    </citation>
    <scope>NUCLEOTIDE SEQUENCE [LARGE SCALE GENOMIC DNA]</scope>
    <source>
        <strain evidence="2 3">DSM 44277</strain>
    </source>
</reference>
<dbReference type="AlphaFoldDB" id="A0A0U0WBF7"/>
<evidence type="ECO:0000256" key="1">
    <source>
        <dbReference type="SAM" id="MobiDB-lite"/>
    </source>
</evidence>
<proteinExistence type="predicted"/>
<feature type="region of interest" description="Disordered" evidence="1">
    <location>
        <begin position="26"/>
        <end position="50"/>
    </location>
</feature>
<accession>A0A0U0WBF7</accession>
<sequence length="97" mass="10696">MTGRRIEFEPDRDISELAAVIADARRHRAPKDAVPRATPAEELPPLPVGPAPVVHTEVITDRETGMPVAVDQFTNTDWIAPAITPDTLRTRMETTND</sequence>